<reference evidence="3 5" key="3">
    <citation type="journal article" date="2014" name="PLoS Genet.">
        <title>Phylogenetically driven sequencing of extremely halophilic archaea reveals strategies for static and dynamic osmo-response.</title>
        <authorList>
            <person name="Becker E.A."/>
            <person name="Seitzer P.M."/>
            <person name="Tritt A."/>
            <person name="Larsen D."/>
            <person name="Krusor M."/>
            <person name="Yao A.I."/>
            <person name="Wu D."/>
            <person name="Madern D."/>
            <person name="Eisen J.A."/>
            <person name="Darling A.E."/>
            <person name="Facciotti M.T."/>
        </authorList>
    </citation>
    <scope>NUCLEOTIDE SEQUENCE [LARGE SCALE GENOMIC DNA]</scope>
    <source>
        <strain evidence="5">ATCC 43099 / DSM 3394 / CCM 3739 / CIP 104546 / IAM 13178 / JCM 8861 / NBRC 102185 / NCIMB 2190 / MS3</strain>
        <strain evidence="3">MS-3</strain>
    </source>
</reference>
<reference evidence="2 4" key="2">
    <citation type="journal article" date="2012" name="BMC Genomics">
        <title>A comparative genomics perspective on the genetic content of the alkaliphilic haloarchaeon Natrialba magadii ATCC 43099T.</title>
        <authorList>
            <person name="Siddaramappa S."/>
            <person name="Challacombe J.F."/>
            <person name="Decastro R.E."/>
            <person name="Pfeiffer F."/>
            <person name="Sastre D.E."/>
            <person name="Gimenez M.I."/>
            <person name="Paggi R.A."/>
            <person name="Detter J.C."/>
            <person name="Davenport K.W."/>
            <person name="Goodwin L.A."/>
            <person name="Kyrpides N."/>
            <person name="Tapia R."/>
            <person name="Pitluck S."/>
            <person name="Lucas S."/>
            <person name="Woyke T."/>
            <person name="Maupin-Furlow J.A."/>
        </authorList>
    </citation>
    <scope>NUCLEOTIDE SEQUENCE [LARGE SCALE GENOMIC DNA]</scope>
    <source>
        <strain evidence="2">ATCC 43099</strain>
        <strain evidence="4">ATCC 43099 / DSM 3394 / CCM 3739 / CIP 104546 / IAM 13178 / JCM 8861 / NBRC 102185 / NCIMB 2190 / MS3</strain>
    </source>
</reference>
<organism evidence="2 4">
    <name type="scientific">Natrialba magadii (strain ATCC 43099 / DSM 3394 / CCM 3739 / CIP 104546 / IAM 13178 / JCM 8861 / NBRC 102185 / NCIMB 2190 / MS3)</name>
    <name type="common">Natronobacterium magadii</name>
    <dbReference type="NCBI Taxonomy" id="547559"/>
    <lineage>
        <taxon>Archaea</taxon>
        <taxon>Methanobacteriati</taxon>
        <taxon>Methanobacteriota</taxon>
        <taxon>Stenosarchaea group</taxon>
        <taxon>Halobacteria</taxon>
        <taxon>Halobacteriales</taxon>
        <taxon>Natrialbaceae</taxon>
        <taxon>Natrialba</taxon>
    </lineage>
</organism>
<keyword evidence="4" id="KW-1185">Reference proteome</keyword>
<feature type="transmembrane region" description="Helical" evidence="1">
    <location>
        <begin position="187"/>
        <end position="213"/>
    </location>
</feature>
<evidence type="ECO:0000256" key="1">
    <source>
        <dbReference type="SAM" id="Phobius"/>
    </source>
</evidence>
<dbReference type="KEGG" id="nmg:Nmag_1441"/>
<keyword evidence="1" id="KW-1133">Transmembrane helix</keyword>
<dbReference type="EMBL" id="CP001932">
    <property type="protein sequence ID" value="ADD05020.1"/>
    <property type="molecule type" value="Genomic_DNA"/>
</dbReference>
<dbReference type="Proteomes" id="UP000001879">
    <property type="component" value="Chromosome"/>
</dbReference>
<feature type="transmembrane region" description="Helical" evidence="1">
    <location>
        <begin position="117"/>
        <end position="139"/>
    </location>
</feature>
<feature type="transmembrane region" description="Helical" evidence="1">
    <location>
        <begin position="20"/>
        <end position="45"/>
    </location>
</feature>
<gene>
    <name evidence="2" type="ordered locus">Nmag_1441</name>
    <name evidence="3" type="ORF">C500_19729</name>
</gene>
<evidence type="ECO:0008006" key="6">
    <source>
        <dbReference type="Google" id="ProtNLM"/>
    </source>
</evidence>
<keyword evidence="1" id="KW-0472">Membrane</keyword>
<evidence type="ECO:0000313" key="4">
    <source>
        <dbReference type="Proteomes" id="UP000001879"/>
    </source>
</evidence>
<dbReference type="EMBL" id="AOHS01000061">
    <property type="protein sequence ID" value="ELY23394.1"/>
    <property type="molecule type" value="Genomic_DNA"/>
</dbReference>
<evidence type="ECO:0000313" key="5">
    <source>
        <dbReference type="Proteomes" id="UP000011543"/>
    </source>
</evidence>
<dbReference type="Proteomes" id="UP000011543">
    <property type="component" value="Unassembled WGS sequence"/>
</dbReference>
<keyword evidence="1" id="KW-0812">Transmembrane</keyword>
<feature type="transmembrane region" description="Helical" evidence="1">
    <location>
        <begin position="160"/>
        <end position="181"/>
    </location>
</feature>
<dbReference type="PaxDb" id="547559-Nmag_1441"/>
<sequence>MEGKLMHPLLVDALRLEFESSAYSVIELLPSLLAAVLFVAVGIYAGRKIQPVVNDASQQAGLDDHVRETPFGTLVPDDTAAVSRVVAVLGKYYVVLLAVFAAGSQLELQFVTTWSEYLLITVPSVLIGITILVVGVFVADAVGDIVHQSGPVQSSGYASLIAGATTALVYFVAAVIGLDMMGLNVAILYTFGQAFAFGAGLAVALAIGIAFGLGGKEYVEANADDWFDGSEKSTADPAPAADD</sequence>
<dbReference type="HOGENOM" id="CLU_097040_0_0_2"/>
<reference evidence="2" key="4">
    <citation type="submission" date="2016-09" db="EMBL/GenBank/DDBJ databases">
        <authorList>
            <person name="Pfeiffer F."/>
        </authorList>
    </citation>
    <scope>NUCLEOTIDE SEQUENCE</scope>
    <source>
        <strain evidence="2">ATCC 43099</strain>
    </source>
</reference>
<dbReference type="PATRIC" id="fig|547559.17.peg.3896"/>
<reference evidence="4" key="1">
    <citation type="submission" date="2010-02" db="EMBL/GenBank/DDBJ databases">
        <title>Complete sequence of chromosome of Natrialba magadii ATCC 43099.</title>
        <authorList>
            <consortium name="US DOE Joint Genome Institute"/>
            <person name="Lucas S."/>
            <person name="Copeland A."/>
            <person name="Lapidus A."/>
            <person name="Cheng J.-F."/>
            <person name="Bruce D."/>
            <person name="Goodwin L."/>
            <person name="Pitluck S."/>
            <person name="Davenport K."/>
            <person name="Saunders E."/>
            <person name="Detter J.C."/>
            <person name="Han C."/>
            <person name="Tapia R."/>
            <person name="Land M."/>
            <person name="Hauser L."/>
            <person name="Kyrpides N."/>
            <person name="Mikhailova N."/>
            <person name="De Castro R.E."/>
            <person name="Maupin-Furlow J.A."/>
            <person name="Woyke T."/>
        </authorList>
    </citation>
    <scope>NUCLEOTIDE SEQUENCE [LARGE SCALE GENOMIC DNA]</scope>
    <source>
        <strain evidence="4">ATCC 43099 / DSM 3394 / CCM 3739 / CIP 104546 / IAM 13178 / JCM 8861 / NBRC 102185 / NCIMB 2190 / MS3</strain>
    </source>
</reference>
<dbReference type="AlphaFoldDB" id="D3STK3"/>
<accession>D3STK3</accession>
<evidence type="ECO:0000313" key="2">
    <source>
        <dbReference type="EMBL" id="ADD05020.1"/>
    </source>
</evidence>
<protein>
    <recommendedName>
        <fullName evidence="6">TM helix repeat-containing protein</fullName>
    </recommendedName>
</protein>
<name>D3STK3_NATMM</name>
<proteinExistence type="predicted"/>
<dbReference type="eggNOG" id="arCOG01570">
    <property type="taxonomic scope" value="Archaea"/>
</dbReference>
<evidence type="ECO:0000313" key="3">
    <source>
        <dbReference type="EMBL" id="ELY23394.1"/>
    </source>
</evidence>